<dbReference type="Pfam" id="PF02653">
    <property type="entry name" value="BPD_transp_2"/>
    <property type="match status" value="1"/>
</dbReference>
<keyword evidence="7 9" id="KW-0472">Membrane</keyword>
<dbReference type="Proteomes" id="UP000776983">
    <property type="component" value="Unassembled WGS sequence"/>
</dbReference>
<proteinExistence type="inferred from homology"/>
<gene>
    <name evidence="10" type="ORF">H0484_05810</name>
</gene>
<keyword evidence="5" id="KW-0029">Amino-acid transport</keyword>
<feature type="transmembrane region" description="Helical" evidence="9">
    <location>
        <begin position="6"/>
        <end position="30"/>
    </location>
</feature>
<evidence type="ECO:0000256" key="6">
    <source>
        <dbReference type="ARBA" id="ARBA00022989"/>
    </source>
</evidence>
<keyword evidence="3" id="KW-1003">Cell membrane</keyword>
<evidence type="ECO:0000256" key="2">
    <source>
        <dbReference type="ARBA" id="ARBA00022448"/>
    </source>
</evidence>
<evidence type="ECO:0000313" key="10">
    <source>
        <dbReference type="EMBL" id="MCB5363268.1"/>
    </source>
</evidence>
<sequence length="294" mass="30691">MPDITVLLQTAFSGLTLGAVYALIAVSLVMVYKVSKIVCFAQGEFFVIGGLTLATFTNQLGWPLWQALPATLAIAALLGMVIERGVIRPVRHEGVGTVIVMTIALSISLQGIALPIWGREAHVVPPFTGLPPLEVLGAFLSAQVIIVILIALAVFAALWYFFEYSLLGIAMRAAAQAPIGARLVGISVSRLTRFGWASGVALGALAGAVIAPLLFVSYSAGTLPMVKAFIAMAVGGLSSTAGALVGGFAIGLMEAYIVGFVSSEFADAIVFLFLIGFLLWRPNGLFGTDDKGGM</sequence>
<feature type="transmembrane region" description="Helical" evidence="9">
    <location>
        <begin position="228"/>
        <end position="250"/>
    </location>
</feature>
<dbReference type="RefSeq" id="WP_226953576.1">
    <property type="nucleotide sequence ID" value="NZ_JACDXW010000002.1"/>
</dbReference>
<feature type="transmembrane region" description="Helical" evidence="9">
    <location>
        <begin position="62"/>
        <end position="82"/>
    </location>
</feature>
<dbReference type="EMBL" id="JACDXW010000002">
    <property type="protein sequence ID" value="MCB5363268.1"/>
    <property type="molecule type" value="Genomic_DNA"/>
</dbReference>
<dbReference type="PANTHER" id="PTHR11795:SF450">
    <property type="entry name" value="ABC TRANSPORTER PERMEASE PROTEIN"/>
    <property type="match status" value="1"/>
</dbReference>
<comment type="caution">
    <text evidence="10">The sequence shown here is derived from an EMBL/GenBank/DDBJ whole genome shotgun (WGS) entry which is preliminary data.</text>
</comment>
<evidence type="ECO:0000256" key="4">
    <source>
        <dbReference type="ARBA" id="ARBA00022692"/>
    </source>
</evidence>
<keyword evidence="6 9" id="KW-1133">Transmembrane helix</keyword>
<feature type="transmembrane region" description="Helical" evidence="9">
    <location>
        <begin position="256"/>
        <end position="280"/>
    </location>
</feature>
<dbReference type="InterPro" id="IPR052157">
    <property type="entry name" value="BCAA_transport_permease"/>
</dbReference>
<protein>
    <submittedName>
        <fullName evidence="10">Branched-chain amino acid ABC transporter permease</fullName>
    </submittedName>
</protein>
<keyword evidence="4 9" id="KW-0812">Transmembrane</keyword>
<evidence type="ECO:0000256" key="8">
    <source>
        <dbReference type="ARBA" id="ARBA00037998"/>
    </source>
</evidence>
<comment type="subcellular location">
    <subcellularLocation>
        <location evidence="1">Cell membrane</location>
        <topology evidence="1">Multi-pass membrane protein</topology>
    </subcellularLocation>
</comment>
<feature type="transmembrane region" description="Helical" evidence="9">
    <location>
        <begin position="94"/>
        <end position="118"/>
    </location>
</feature>
<evidence type="ECO:0000256" key="5">
    <source>
        <dbReference type="ARBA" id="ARBA00022970"/>
    </source>
</evidence>
<evidence type="ECO:0000256" key="1">
    <source>
        <dbReference type="ARBA" id="ARBA00004651"/>
    </source>
</evidence>
<organism evidence="10 11">
    <name type="scientific">Mesopusillimonas faecipullorum</name>
    <dbReference type="NCBI Taxonomy" id="2755040"/>
    <lineage>
        <taxon>Bacteria</taxon>
        <taxon>Pseudomonadati</taxon>
        <taxon>Pseudomonadota</taxon>
        <taxon>Betaproteobacteria</taxon>
        <taxon>Burkholderiales</taxon>
        <taxon>Alcaligenaceae</taxon>
        <taxon>Mesopusillimonas</taxon>
    </lineage>
</organism>
<accession>A0ABS8CBA4</accession>
<feature type="transmembrane region" description="Helical" evidence="9">
    <location>
        <begin position="138"/>
        <end position="162"/>
    </location>
</feature>
<evidence type="ECO:0000256" key="9">
    <source>
        <dbReference type="SAM" id="Phobius"/>
    </source>
</evidence>
<feature type="transmembrane region" description="Helical" evidence="9">
    <location>
        <begin position="194"/>
        <end position="216"/>
    </location>
</feature>
<evidence type="ECO:0000256" key="7">
    <source>
        <dbReference type="ARBA" id="ARBA00023136"/>
    </source>
</evidence>
<reference evidence="10 11" key="1">
    <citation type="submission" date="2020-07" db="EMBL/GenBank/DDBJ databases">
        <title>Pusillimonas sp. nov., isolated from poultry manure in Taiwan.</title>
        <authorList>
            <person name="Lin S.-Y."/>
            <person name="Tang Y.-S."/>
            <person name="Young C.-C."/>
        </authorList>
    </citation>
    <scope>NUCLEOTIDE SEQUENCE [LARGE SCALE GENOMIC DNA]</scope>
    <source>
        <strain evidence="10 11">CC-YST705</strain>
    </source>
</reference>
<comment type="similarity">
    <text evidence="8">Belongs to the binding-protein-dependent transport system permease family. LivHM subfamily.</text>
</comment>
<evidence type="ECO:0000313" key="11">
    <source>
        <dbReference type="Proteomes" id="UP000776983"/>
    </source>
</evidence>
<keyword evidence="11" id="KW-1185">Reference proteome</keyword>
<keyword evidence="2" id="KW-0813">Transport</keyword>
<dbReference type="CDD" id="cd06582">
    <property type="entry name" value="TM_PBP1_LivH_like"/>
    <property type="match status" value="1"/>
</dbReference>
<evidence type="ECO:0000256" key="3">
    <source>
        <dbReference type="ARBA" id="ARBA00022475"/>
    </source>
</evidence>
<dbReference type="InterPro" id="IPR001851">
    <property type="entry name" value="ABC_transp_permease"/>
</dbReference>
<dbReference type="PANTHER" id="PTHR11795">
    <property type="entry name" value="BRANCHED-CHAIN AMINO ACID TRANSPORT SYSTEM PERMEASE PROTEIN LIVH"/>
    <property type="match status" value="1"/>
</dbReference>
<name>A0ABS8CBA4_9BURK</name>
<feature type="transmembrane region" description="Helical" evidence="9">
    <location>
        <begin position="37"/>
        <end position="56"/>
    </location>
</feature>